<gene>
    <name evidence="3" type="ORF">CG419_09925</name>
</gene>
<evidence type="ECO:0000256" key="1">
    <source>
        <dbReference type="SAM" id="Phobius"/>
    </source>
</evidence>
<dbReference type="Proteomes" id="UP000199749">
    <property type="component" value="Chromosome"/>
</dbReference>
<dbReference type="AlphaFoldDB" id="A0AAC9Y1F1"/>
<dbReference type="InterPro" id="IPR007737">
    <property type="entry name" value="Mga_HTH"/>
</dbReference>
<sequence length="489" mass="56990">MKDFFLSTKSITLIRILDHIVQANEAPMLRDIMYHFSLSKLTAIRYLKELQLDLAELDANVQLTTVNNRYELDYPEGMSSNAILFELRFAYIIRTTSFQVMDALFKHHYNSVQALAEATNLSTSSVQNCIKQLRVYFNTFYVTISFRGKQNIVGDPLNIRLLMIYTYTSIYRGSVTPDFVTTRSQYPIALKPHLSFSQHHQIETLESVTYFDLIQKKHSITLNPELHQLFEAINKTNTIALELPGLPEQALLDESLLFSFLLRIAVANYDSDTEKIKIAEDILALNTDFTNDVNHLLLDFFETYQLNYTKTSFLISFYYLVITFIYLTYITFDITDFVMFNDTASTFKQIDIDSYQEIDHLNQFLAEKKAHYTTLLANSTGTLLSEMFFFLLDYNTQIKPLKINIQYTKNFYAATMITKNLQNVFGSSIVFTDQIEDADLIISDHYEHDESLNGQFFLFRNNFEPDDWSLLLKNVLAYIYTNSFYKRLN</sequence>
<reference evidence="3 4" key="1">
    <citation type="submission" date="2017-07" db="EMBL/GenBank/DDBJ databases">
        <title>Lactobacillus curvatus MRS6 whole genome.</title>
        <authorList>
            <person name="Jans C."/>
            <person name="Lagler S."/>
            <person name="Lacroix C."/>
            <person name="Meile L."/>
            <person name="Stevens M.J.A."/>
        </authorList>
    </citation>
    <scope>NUCLEOTIDE SEQUENCE [LARGE SCALE GENOMIC DNA]</scope>
    <source>
        <strain evidence="3 4">MRS6</strain>
    </source>
</reference>
<proteinExistence type="predicted"/>
<dbReference type="RefSeq" id="WP_089557257.1">
    <property type="nucleotide sequence ID" value="NZ_CP022474.1"/>
</dbReference>
<organism evidence="3 4">
    <name type="scientific">Latilactobacillus curvatus</name>
    <name type="common">Lactobacillus curvatus</name>
    <dbReference type="NCBI Taxonomy" id="28038"/>
    <lineage>
        <taxon>Bacteria</taxon>
        <taxon>Bacillati</taxon>
        <taxon>Bacillota</taxon>
        <taxon>Bacilli</taxon>
        <taxon>Lactobacillales</taxon>
        <taxon>Lactobacillaceae</taxon>
        <taxon>Latilactobacillus</taxon>
    </lineage>
</organism>
<feature type="transmembrane region" description="Helical" evidence="1">
    <location>
        <begin position="313"/>
        <end position="332"/>
    </location>
</feature>
<name>A0AAC9Y1F1_LATCU</name>
<accession>A0AAC9Y1F1</accession>
<protein>
    <recommendedName>
        <fullName evidence="2">Mga helix-turn-helix domain-containing protein</fullName>
    </recommendedName>
</protein>
<dbReference type="EMBL" id="CP022474">
    <property type="protein sequence ID" value="ASN60915.1"/>
    <property type="molecule type" value="Genomic_DNA"/>
</dbReference>
<feature type="transmembrane region" description="Helical" evidence="1">
    <location>
        <begin position="370"/>
        <end position="392"/>
    </location>
</feature>
<keyword evidence="1" id="KW-1133">Transmembrane helix</keyword>
<evidence type="ECO:0000313" key="4">
    <source>
        <dbReference type="Proteomes" id="UP000199749"/>
    </source>
</evidence>
<feature type="domain" description="Mga helix-turn-helix" evidence="2">
    <location>
        <begin position="87"/>
        <end position="164"/>
    </location>
</feature>
<evidence type="ECO:0000259" key="2">
    <source>
        <dbReference type="Pfam" id="PF05043"/>
    </source>
</evidence>
<dbReference type="Pfam" id="PF05043">
    <property type="entry name" value="Mga"/>
    <property type="match status" value="1"/>
</dbReference>
<keyword evidence="1" id="KW-0812">Transmembrane</keyword>
<keyword evidence="1" id="KW-0472">Membrane</keyword>
<evidence type="ECO:0000313" key="3">
    <source>
        <dbReference type="EMBL" id="ASN60915.1"/>
    </source>
</evidence>